<evidence type="ECO:0000313" key="3">
    <source>
        <dbReference type="EMBL" id="ACF83119.1"/>
    </source>
</evidence>
<keyword evidence="2" id="KW-0472">Membrane</keyword>
<dbReference type="EMBL" id="BT038114">
    <property type="protein sequence ID" value="ACF83119.1"/>
    <property type="molecule type" value="mRNA"/>
</dbReference>
<feature type="transmembrane region" description="Helical" evidence="2">
    <location>
        <begin position="97"/>
        <end position="118"/>
    </location>
</feature>
<reference evidence="4" key="2">
    <citation type="submission" date="2015-12" db="EMBL/GenBank/DDBJ databases">
        <title>Update maize B73 reference genome by single molecule sequencing technologies.</title>
        <authorList>
            <consortium name="Maize Genome Sequencing Project"/>
            <person name="Ware D."/>
        </authorList>
    </citation>
    <scope>NUCLEOTIDE SEQUENCE</scope>
    <source>
        <tissue evidence="4">Seedling</tissue>
    </source>
</reference>
<dbReference type="EMBL" id="CM000780">
    <property type="protein sequence ID" value="AQK54058.1"/>
    <property type="molecule type" value="Genomic_DNA"/>
</dbReference>
<keyword evidence="2" id="KW-1133">Transmembrane helix</keyword>
<reference evidence="3" key="1">
    <citation type="journal article" date="2009" name="PLoS Genet.">
        <title>Sequencing, mapping, and analysis of 27,455 maize full-length cDNAs.</title>
        <authorList>
            <person name="Soderlund C."/>
            <person name="Descour A."/>
            <person name="Kudrna D."/>
            <person name="Bomhoff M."/>
            <person name="Boyd L."/>
            <person name="Currie J."/>
            <person name="Angelova A."/>
            <person name="Collura K."/>
            <person name="Wissotski M."/>
            <person name="Ashley E."/>
            <person name="Morrow D."/>
            <person name="Fernandes J."/>
            <person name="Walbot V."/>
            <person name="Yu Y."/>
        </authorList>
    </citation>
    <scope>NUCLEOTIDE SEQUENCE</scope>
    <source>
        <strain evidence="3">B73</strain>
    </source>
</reference>
<accession>B4FLX6</accession>
<dbReference type="AlphaFoldDB" id="B4FLX6"/>
<dbReference type="KEGG" id="zma:100217200"/>
<evidence type="ECO:0000313" key="4">
    <source>
        <dbReference type="EMBL" id="AQK54055.1"/>
    </source>
</evidence>
<gene>
    <name evidence="4" type="ORF">ZEAMMB73_Zm00001d051336</name>
</gene>
<evidence type="ECO:0000256" key="2">
    <source>
        <dbReference type="SAM" id="Phobius"/>
    </source>
</evidence>
<organism evidence="3">
    <name type="scientific">Zea mays</name>
    <name type="common">Maize</name>
    <dbReference type="NCBI Taxonomy" id="4577"/>
    <lineage>
        <taxon>Eukaryota</taxon>
        <taxon>Viridiplantae</taxon>
        <taxon>Streptophyta</taxon>
        <taxon>Embryophyta</taxon>
        <taxon>Tracheophyta</taxon>
        <taxon>Spermatophyta</taxon>
        <taxon>Magnoliopsida</taxon>
        <taxon>Liliopsida</taxon>
        <taxon>Poales</taxon>
        <taxon>Poaceae</taxon>
        <taxon>PACMAD clade</taxon>
        <taxon>Panicoideae</taxon>
        <taxon>Andropogonodae</taxon>
        <taxon>Andropogoneae</taxon>
        <taxon>Tripsacinae</taxon>
        <taxon>Zea</taxon>
    </lineage>
</organism>
<feature type="region of interest" description="Disordered" evidence="1">
    <location>
        <begin position="69"/>
        <end position="88"/>
    </location>
</feature>
<keyword evidence="2" id="KW-0812">Transmembrane</keyword>
<evidence type="ECO:0000256" key="1">
    <source>
        <dbReference type="SAM" id="MobiDB-lite"/>
    </source>
</evidence>
<dbReference type="EMBL" id="BT054839">
    <property type="protein sequence ID" value="ACL53446.1"/>
    <property type="molecule type" value="mRNA"/>
</dbReference>
<name>B4FLX6_MAIZE</name>
<dbReference type="EMBL" id="CM000780">
    <property type="protein sequence ID" value="AQK54055.1"/>
    <property type="molecule type" value="Genomic_DNA"/>
</dbReference>
<proteinExistence type="evidence at transcript level"/>
<protein>
    <submittedName>
        <fullName evidence="4">Ras-related protein RABD2c</fullName>
    </submittedName>
</protein>
<sequence length="121" mass="14233">MQVIMLTSSLLGTRVTLLPTKLWQLRQQRRLLMRWASHSWRRVPKTPSTWSRPSWLWLHPSRIGWPANQPRPTLGQRPCRSAGNPSTRRRLAARPKIASFLWFLVTISTVCARTQMYLHYS</sequence>